<feature type="region of interest" description="Disordered" evidence="1">
    <location>
        <begin position="1"/>
        <end position="27"/>
    </location>
</feature>
<dbReference type="STRING" id="161355.PS9374_02321"/>
<keyword evidence="4" id="KW-1185">Reference proteome</keyword>
<dbReference type="AlphaFoldDB" id="A0A171CGJ0"/>
<name>A0A171CGJ0_9ACTN</name>
<comment type="caution">
    <text evidence="3">The sequence shown here is derived from an EMBL/GenBank/DDBJ whole genome shotgun (WGS) entry which is preliminary data.</text>
</comment>
<keyword evidence="2" id="KW-1133">Transmembrane helix</keyword>
<feature type="compositionally biased region" description="Low complexity" evidence="1">
    <location>
        <begin position="1"/>
        <end position="15"/>
    </location>
</feature>
<protein>
    <submittedName>
        <fullName evidence="3">Membrane protein</fullName>
    </submittedName>
</protein>
<evidence type="ECO:0000313" key="3">
    <source>
        <dbReference type="EMBL" id="GAT66671.1"/>
    </source>
</evidence>
<feature type="transmembrane region" description="Helical" evidence="2">
    <location>
        <begin position="94"/>
        <end position="112"/>
    </location>
</feature>
<sequence>MLSATSRSRGSSMPSSPKPPCPTRTASPCSSAQIVRARLGWTVVLLTALAITGYSLALYAQGSLRTLAADDAGLAGAYGGAPAGHQAWMIRNYALTYAAVTLRTWLGVLIMVQTPFADMDADFDAVFANAYHAVPFLCRLPNIVVAEWLIRRRGLPSYRLQGDGRSAVSPAAAGSGPAVPAPSVR</sequence>
<proteinExistence type="predicted"/>
<feature type="transmembrane region" description="Helical" evidence="2">
    <location>
        <begin position="39"/>
        <end position="60"/>
    </location>
</feature>
<organism evidence="3 4">
    <name type="scientific">Planomonospora sphaerica</name>
    <dbReference type="NCBI Taxonomy" id="161355"/>
    <lineage>
        <taxon>Bacteria</taxon>
        <taxon>Bacillati</taxon>
        <taxon>Actinomycetota</taxon>
        <taxon>Actinomycetes</taxon>
        <taxon>Streptosporangiales</taxon>
        <taxon>Streptosporangiaceae</taxon>
        <taxon>Planomonospora</taxon>
    </lineage>
</organism>
<reference evidence="3 4" key="1">
    <citation type="journal article" date="2016" name="Genome Announc.">
        <title>Draft Genome Sequence of Planomonospora sphaerica JCM9374, a Rare Actinomycete.</title>
        <authorList>
            <person name="Dohra H."/>
            <person name="Suzuki T."/>
            <person name="Inoue Y."/>
            <person name="Kodani S."/>
        </authorList>
    </citation>
    <scope>NUCLEOTIDE SEQUENCE [LARGE SCALE GENOMIC DNA]</scope>
    <source>
        <strain evidence="3 4">JCM 9374</strain>
    </source>
</reference>
<dbReference type="InterPro" id="IPR018750">
    <property type="entry name" value="DUF2306_membrane"/>
</dbReference>
<dbReference type="Pfam" id="PF10067">
    <property type="entry name" value="DUF2306"/>
    <property type="match status" value="1"/>
</dbReference>
<reference evidence="4" key="2">
    <citation type="submission" date="2016-04" db="EMBL/GenBank/DDBJ databases">
        <title>Planomonospora sphaerica JCM9374 whole genome shotgun sequence.</title>
        <authorList>
            <person name="Suzuki T."/>
            <person name="Dohra H."/>
            <person name="Kodani S."/>
        </authorList>
    </citation>
    <scope>NUCLEOTIDE SEQUENCE [LARGE SCALE GENOMIC DNA]</scope>
    <source>
        <strain evidence="4">JCM 9374</strain>
    </source>
</reference>
<dbReference type="EMBL" id="BDCX01000005">
    <property type="protein sequence ID" value="GAT66671.1"/>
    <property type="molecule type" value="Genomic_DNA"/>
</dbReference>
<evidence type="ECO:0000313" key="4">
    <source>
        <dbReference type="Proteomes" id="UP000077701"/>
    </source>
</evidence>
<keyword evidence="2" id="KW-0472">Membrane</keyword>
<evidence type="ECO:0000256" key="2">
    <source>
        <dbReference type="SAM" id="Phobius"/>
    </source>
</evidence>
<dbReference type="Proteomes" id="UP000077701">
    <property type="component" value="Unassembled WGS sequence"/>
</dbReference>
<gene>
    <name evidence="3" type="ORF">PS9374_02321</name>
</gene>
<accession>A0A171CGJ0</accession>
<keyword evidence="2" id="KW-0812">Transmembrane</keyword>
<evidence type="ECO:0000256" key="1">
    <source>
        <dbReference type="SAM" id="MobiDB-lite"/>
    </source>
</evidence>